<dbReference type="PANTHER" id="PTHR10773">
    <property type="entry name" value="DNA-DIRECTED RNA POLYMERASES I, II, AND III SUBUNIT RPABC2"/>
    <property type="match status" value="1"/>
</dbReference>
<evidence type="ECO:0000256" key="1">
    <source>
        <dbReference type="SAM" id="MobiDB-lite"/>
    </source>
</evidence>
<evidence type="ECO:0000313" key="2">
    <source>
        <dbReference type="EMBL" id="KAK4311482.1"/>
    </source>
</evidence>
<feature type="compositionally biased region" description="Basic residues" evidence="1">
    <location>
        <begin position="59"/>
        <end position="76"/>
    </location>
</feature>
<feature type="compositionally biased region" description="Acidic residues" evidence="1">
    <location>
        <begin position="478"/>
        <end position="502"/>
    </location>
</feature>
<dbReference type="AlphaFoldDB" id="A0AAE1PR11"/>
<feature type="region of interest" description="Disordered" evidence="1">
    <location>
        <begin position="476"/>
        <end position="510"/>
    </location>
</feature>
<dbReference type="EMBL" id="JAWZYT010001507">
    <property type="protein sequence ID" value="KAK4311482.1"/>
    <property type="molecule type" value="Genomic_DNA"/>
</dbReference>
<dbReference type="Proteomes" id="UP001292094">
    <property type="component" value="Unassembled WGS sequence"/>
</dbReference>
<gene>
    <name evidence="2" type="ORF">Pmani_017031</name>
</gene>
<keyword evidence="3" id="KW-1185">Reference proteome</keyword>
<feature type="region of interest" description="Disordered" evidence="1">
    <location>
        <begin position="35"/>
        <end position="84"/>
    </location>
</feature>
<name>A0AAE1PR11_9EUCA</name>
<proteinExistence type="predicted"/>
<evidence type="ECO:0000313" key="3">
    <source>
        <dbReference type="Proteomes" id="UP001292094"/>
    </source>
</evidence>
<dbReference type="PANTHER" id="PTHR10773:SF19">
    <property type="match status" value="1"/>
</dbReference>
<organism evidence="2 3">
    <name type="scientific">Petrolisthes manimaculis</name>
    <dbReference type="NCBI Taxonomy" id="1843537"/>
    <lineage>
        <taxon>Eukaryota</taxon>
        <taxon>Metazoa</taxon>
        <taxon>Ecdysozoa</taxon>
        <taxon>Arthropoda</taxon>
        <taxon>Crustacea</taxon>
        <taxon>Multicrustacea</taxon>
        <taxon>Malacostraca</taxon>
        <taxon>Eumalacostraca</taxon>
        <taxon>Eucarida</taxon>
        <taxon>Decapoda</taxon>
        <taxon>Pleocyemata</taxon>
        <taxon>Anomura</taxon>
        <taxon>Galatheoidea</taxon>
        <taxon>Porcellanidae</taxon>
        <taxon>Petrolisthes</taxon>
    </lineage>
</organism>
<protein>
    <submittedName>
        <fullName evidence="2">Uncharacterized protein</fullName>
    </submittedName>
</protein>
<comment type="caution">
    <text evidence="2">The sequence shown here is derived from an EMBL/GenBank/DDBJ whole genome shotgun (WGS) entry which is preliminary data.</text>
</comment>
<sequence>MYRRDHTAVSGTTKLLKLHDFKLLLSSCLRLQNKPLRGKKKRDQPSSAATTGVDEKQAEKKRKGSVRRKNTAKRKRNSGEEYESSVTRKVVKKKEIGAPCRDGCFEKMGMNNKAIHESFWGLGDFNLQNAFIQKFCVKGVVKRRRVRVRGDAPPRRSCTRSYSFLCGDIVIPVCATAFRSVLSISTKRLHTAVESVTPTGTPRVDRRGKHVPKHAMPASRKNLVEQHVKSFPTVSSHYTRAKSPLMRYLDTDMTLKKMFFLYKEWLFDTNEDEEPVKFSYYKKVVRGYRLGFKPPNTNTCSKCDRYEVSKKDASTEEEAVCIQADWDDHLSFAKEGMKAMKKLQEDDDPNTRYHVIALKNTDFLDVEVLQQEFTHRKPKPPYSFQEARSFELRTTFSEGYFICMDYTGEALGSVRLMKGQARWSRHLFDLSKTQLPQKYPQIRRLQPGKVEHLQQLMRYIPEANQQYLQYIIRKQQELDDEDSSEDEDDDVLQYDSEDETCVDDPQPTQE</sequence>
<accession>A0AAE1PR11</accession>
<reference evidence="2" key="1">
    <citation type="submission" date="2023-11" db="EMBL/GenBank/DDBJ databases">
        <title>Genome assemblies of two species of porcelain crab, Petrolisthes cinctipes and Petrolisthes manimaculis (Anomura: Porcellanidae).</title>
        <authorList>
            <person name="Angst P."/>
        </authorList>
    </citation>
    <scope>NUCLEOTIDE SEQUENCE</scope>
    <source>
        <strain evidence="2">PB745_02</strain>
        <tissue evidence="2">Gill</tissue>
    </source>
</reference>